<gene>
    <name evidence="2" type="ORF">BS47DRAFT_1353566</name>
</gene>
<evidence type="ECO:0000313" key="2">
    <source>
        <dbReference type="EMBL" id="KAF9505858.1"/>
    </source>
</evidence>
<comment type="caution">
    <text evidence="2">The sequence shown here is derived from an EMBL/GenBank/DDBJ whole genome shotgun (WGS) entry which is preliminary data.</text>
</comment>
<proteinExistence type="predicted"/>
<evidence type="ECO:0000256" key="1">
    <source>
        <dbReference type="SAM" id="MobiDB-lite"/>
    </source>
</evidence>
<keyword evidence="3" id="KW-1185">Reference proteome</keyword>
<reference evidence="2" key="1">
    <citation type="journal article" date="2020" name="Nat. Commun.">
        <title>Large-scale genome sequencing of mycorrhizal fungi provides insights into the early evolution of symbiotic traits.</title>
        <authorList>
            <person name="Miyauchi S."/>
            <person name="Kiss E."/>
            <person name="Kuo A."/>
            <person name="Drula E."/>
            <person name="Kohler A."/>
            <person name="Sanchez-Garcia M."/>
            <person name="Morin E."/>
            <person name="Andreopoulos B."/>
            <person name="Barry K.W."/>
            <person name="Bonito G."/>
            <person name="Buee M."/>
            <person name="Carver A."/>
            <person name="Chen C."/>
            <person name="Cichocki N."/>
            <person name="Clum A."/>
            <person name="Culley D."/>
            <person name="Crous P.W."/>
            <person name="Fauchery L."/>
            <person name="Girlanda M."/>
            <person name="Hayes R.D."/>
            <person name="Keri Z."/>
            <person name="LaButti K."/>
            <person name="Lipzen A."/>
            <person name="Lombard V."/>
            <person name="Magnuson J."/>
            <person name="Maillard F."/>
            <person name="Murat C."/>
            <person name="Nolan M."/>
            <person name="Ohm R.A."/>
            <person name="Pangilinan J."/>
            <person name="Pereira M.F."/>
            <person name="Perotto S."/>
            <person name="Peter M."/>
            <person name="Pfister S."/>
            <person name="Riley R."/>
            <person name="Sitrit Y."/>
            <person name="Stielow J.B."/>
            <person name="Szollosi G."/>
            <person name="Zifcakova L."/>
            <person name="Stursova M."/>
            <person name="Spatafora J.W."/>
            <person name="Tedersoo L."/>
            <person name="Vaario L.M."/>
            <person name="Yamada A."/>
            <person name="Yan M."/>
            <person name="Wang P."/>
            <person name="Xu J."/>
            <person name="Bruns T."/>
            <person name="Baldrian P."/>
            <person name="Vilgalys R."/>
            <person name="Dunand C."/>
            <person name="Henrissat B."/>
            <person name="Grigoriev I.V."/>
            <person name="Hibbett D."/>
            <person name="Nagy L.G."/>
            <person name="Martin F.M."/>
        </authorList>
    </citation>
    <scope>NUCLEOTIDE SEQUENCE</scope>
    <source>
        <strain evidence="2">UP504</strain>
    </source>
</reference>
<dbReference type="EMBL" id="MU129134">
    <property type="protein sequence ID" value="KAF9505858.1"/>
    <property type="molecule type" value="Genomic_DNA"/>
</dbReference>
<dbReference type="Proteomes" id="UP000886523">
    <property type="component" value="Unassembled WGS sequence"/>
</dbReference>
<dbReference type="AlphaFoldDB" id="A0A9P6AHJ9"/>
<feature type="region of interest" description="Disordered" evidence="1">
    <location>
        <begin position="153"/>
        <end position="190"/>
    </location>
</feature>
<feature type="compositionally biased region" description="Basic and acidic residues" evidence="1">
    <location>
        <begin position="162"/>
        <end position="183"/>
    </location>
</feature>
<organism evidence="2 3">
    <name type="scientific">Hydnum rufescens UP504</name>
    <dbReference type="NCBI Taxonomy" id="1448309"/>
    <lineage>
        <taxon>Eukaryota</taxon>
        <taxon>Fungi</taxon>
        <taxon>Dikarya</taxon>
        <taxon>Basidiomycota</taxon>
        <taxon>Agaricomycotina</taxon>
        <taxon>Agaricomycetes</taxon>
        <taxon>Cantharellales</taxon>
        <taxon>Hydnaceae</taxon>
        <taxon>Hydnum</taxon>
    </lineage>
</organism>
<evidence type="ECO:0000313" key="3">
    <source>
        <dbReference type="Proteomes" id="UP000886523"/>
    </source>
</evidence>
<accession>A0A9P6AHJ9</accession>
<protein>
    <submittedName>
        <fullName evidence="2">Uncharacterized protein</fullName>
    </submittedName>
</protein>
<name>A0A9P6AHJ9_9AGAM</name>
<sequence length="332" mass="36219">MDYYLLPDAFAFTLSGSPTPLDLEWATPNETYNSSNFAAEPSLLHEVLSLPAATVPTVTDEPPAYDQWDGLMYPFEPDLMYLAPALGTMQVPQDTTYTPDSDIPEGGDGVSETSSLIPNFADFGTVPGPSGHVTSSVATTLASVSTSKINRCTSPRTRLKGRHPDLSARPRPSEVSSLDRHPQETNLGAPDQKLQDEEFEIGCAIADRVLDEARQCGGQGVPQADRLECGSCYRKRIDGGWKDDWAYVRPELNALVRTAISEARVSASIRKAISSNIAHIPKALEDVRPTLLAHMTTVRSRPRGDVAMRDGSPRPWKVTRANGLVVVREDEE</sequence>